<protein>
    <submittedName>
        <fullName evidence="1">Uncharacterized protein</fullName>
    </submittedName>
</protein>
<proteinExistence type="predicted"/>
<evidence type="ECO:0000313" key="2">
    <source>
        <dbReference type="Proteomes" id="UP000054537"/>
    </source>
</evidence>
<dbReference type="RefSeq" id="WP_043526781.1">
    <property type="nucleotide sequence ID" value="NZ_BAABKU010000030.1"/>
</dbReference>
<keyword evidence="2" id="KW-1185">Reference proteome</keyword>
<dbReference type="AlphaFoldDB" id="A0A0A6UJR1"/>
<accession>A0A0A6UJR1</accession>
<dbReference type="Proteomes" id="UP000054537">
    <property type="component" value="Unassembled WGS sequence"/>
</dbReference>
<name>A0A0A6UJR1_ACTUT</name>
<reference evidence="1 2" key="1">
    <citation type="submission" date="2014-10" db="EMBL/GenBank/DDBJ databases">
        <title>Draft genome sequence of Actinoplanes utahensis NRRL 12052.</title>
        <authorList>
            <person name="Velasco-Bucheli B."/>
            <person name="del Cerro C."/>
            <person name="Hormigo D."/>
            <person name="Garcia J.L."/>
            <person name="Acebal C."/>
            <person name="Arroyo M."/>
            <person name="de la Mata I."/>
        </authorList>
    </citation>
    <scope>NUCLEOTIDE SEQUENCE [LARGE SCALE GENOMIC DNA]</scope>
    <source>
        <strain evidence="1 2">NRRL 12052</strain>
    </source>
</reference>
<dbReference type="eggNOG" id="ENOG5032MZB">
    <property type="taxonomic scope" value="Bacteria"/>
</dbReference>
<dbReference type="OrthoDB" id="3389624at2"/>
<organism evidence="1 2">
    <name type="scientific">Actinoplanes utahensis</name>
    <dbReference type="NCBI Taxonomy" id="1869"/>
    <lineage>
        <taxon>Bacteria</taxon>
        <taxon>Bacillati</taxon>
        <taxon>Actinomycetota</taxon>
        <taxon>Actinomycetes</taxon>
        <taxon>Micromonosporales</taxon>
        <taxon>Micromonosporaceae</taxon>
        <taxon>Actinoplanes</taxon>
    </lineage>
</organism>
<evidence type="ECO:0000313" key="1">
    <source>
        <dbReference type="EMBL" id="KHD75691.1"/>
    </source>
</evidence>
<comment type="caution">
    <text evidence="1">The sequence shown here is derived from an EMBL/GenBank/DDBJ whole genome shotgun (WGS) entry which is preliminary data.</text>
</comment>
<dbReference type="EMBL" id="JRTT01000024">
    <property type="protein sequence ID" value="KHD75691.1"/>
    <property type="molecule type" value="Genomic_DNA"/>
</dbReference>
<gene>
    <name evidence="1" type="ORF">MB27_20880</name>
</gene>
<dbReference type="STRING" id="1869.MB27_20880"/>
<sequence>MNGTCICRFRWPRLYALIDGVRYEVEPAEADTPTSALFRAWCAGCGAEYTYPFRTVAAQTRAA</sequence>